<feature type="binding site" evidence="5">
    <location>
        <begin position="435"/>
        <end position="438"/>
    </location>
    <ligand>
        <name>GTP</name>
        <dbReference type="ChEBI" id="CHEBI:37565"/>
    </ligand>
</feature>
<evidence type="ECO:0000256" key="4">
    <source>
        <dbReference type="ARBA" id="ARBA00023224"/>
    </source>
</evidence>
<evidence type="ECO:0000256" key="3">
    <source>
        <dbReference type="ARBA" id="ARBA00023134"/>
    </source>
</evidence>
<dbReference type="GO" id="GO:0005737">
    <property type="term" value="C:cytoplasm"/>
    <property type="evidence" value="ECO:0007669"/>
    <property type="project" value="TreeGrafter"/>
</dbReference>
<keyword evidence="4" id="KW-0807">Transducer</keyword>
<dbReference type="PRINTS" id="PR00318">
    <property type="entry name" value="GPROTEINA"/>
</dbReference>
<protein>
    <recommendedName>
        <fullName evidence="10">Guanine nucleotide-binding protein alpha-4 subunit</fullName>
    </recommendedName>
</protein>
<reference evidence="8 9" key="1">
    <citation type="submission" date="2014-04" db="EMBL/GenBank/DDBJ databases">
        <title>Evolutionary Origins and Diversification of the Mycorrhizal Mutualists.</title>
        <authorList>
            <consortium name="DOE Joint Genome Institute"/>
            <consortium name="Mycorrhizal Genomics Consortium"/>
            <person name="Kohler A."/>
            <person name="Kuo A."/>
            <person name="Nagy L.G."/>
            <person name="Floudas D."/>
            <person name="Copeland A."/>
            <person name="Barry K.W."/>
            <person name="Cichocki N."/>
            <person name="Veneault-Fourrey C."/>
            <person name="LaButti K."/>
            <person name="Lindquist E.A."/>
            <person name="Lipzen A."/>
            <person name="Lundell T."/>
            <person name="Morin E."/>
            <person name="Murat C."/>
            <person name="Riley R."/>
            <person name="Ohm R."/>
            <person name="Sun H."/>
            <person name="Tunlid A."/>
            <person name="Henrissat B."/>
            <person name="Grigoriev I.V."/>
            <person name="Hibbett D.S."/>
            <person name="Martin F."/>
        </authorList>
    </citation>
    <scope>NUCLEOTIDE SEQUENCE [LARGE SCALE GENOMIC DNA]</scope>
    <source>
        <strain evidence="8 9">Koide BX008</strain>
    </source>
</reference>
<evidence type="ECO:0000256" key="6">
    <source>
        <dbReference type="PIRSR" id="PIRSR601019-2"/>
    </source>
</evidence>
<dbReference type="SUPFAM" id="SSF47895">
    <property type="entry name" value="Transducin (alpha subunit), insertion domain"/>
    <property type="match status" value="1"/>
</dbReference>
<dbReference type="GO" id="GO:0031683">
    <property type="term" value="F:G-protein beta/gamma-subunit complex binding"/>
    <property type="evidence" value="ECO:0007669"/>
    <property type="project" value="InterPro"/>
</dbReference>
<dbReference type="FunFam" id="3.40.50.300:FF:000692">
    <property type="entry name" value="Guanine nucleotide-binding protein subunit alpha"/>
    <property type="match status" value="1"/>
</dbReference>
<dbReference type="GO" id="GO:0005525">
    <property type="term" value="F:GTP binding"/>
    <property type="evidence" value="ECO:0007669"/>
    <property type="project" value="UniProtKB-KW"/>
</dbReference>
<dbReference type="GO" id="GO:0001664">
    <property type="term" value="F:G protein-coupled receptor binding"/>
    <property type="evidence" value="ECO:0007669"/>
    <property type="project" value="TreeGrafter"/>
</dbReference>
<keyword evidence="9" id="KW-1185">Reference proteome</keyword>
<evidence type="ECO:0000256" key="5">
    <source>
        <dbReference type="PIRSR" id="PIRSR601019-1"/>
    </source>
</evidence>
<gene>
    <name evidence="8" type="ORF">M378DRAFT_11161</name>
</gene>
<feature type="region of interest" description="Disordered" evidence="7">
    <location>
        <begin position="1"/>
        <end position="22"/>
    </location>
</feature>
<dbReference type="AlphaFoldDB" id="A0A0C2TDA8"/>
<organism evidence="8 9">
    <name type="scientific">Amanita muscaria (strain Koide BX008)</name>
    <dbReference type="NCBI Taxonomy" id="946122"/>
    <lineage>
        <taxon>Eukaryota</taxon>
        <taxon>Fungi</taxon>
        <taxon>Dikarya</taxon>
        <taxon>Basidiomycota</taxon>
        <taxon>Agaricomycotina</taxon>
        <taxon>Agaricomycetes</taxon>
        <taxon>Agaricomycetidae</taxon>
        <taxon>Agaricales</taxon>
        <taxon>Pluteineae</taxon>
        <taxon>Amanitaceae</taxon>
        <taxon>Amanita</taxon>
    </lineage>
</organism>
<evidence type="ECO:0008006" key="10">
    <source>
        <dbReference type="Google" id="ProtNLM"/>
    </source>
</evidence>
<dbReference type="Pfam" id="PF00503">
    <property type="entry name" value="G-alpha"/>
    <property type="match status" value="1"/>
</dbReference>
<evidence type="ECO:0000256" key="2">
    <source>
        <dbReference type="ARBA" id="ARBA00022741"/>
    </source>
</evidence>
<dbReference type="STRING" id="946122.A0A0C2TDA8"/>
<dbReference type="Gene3D" id="3.40.50.300">
    <property type="entry name" value="P-loop containing nucleotide triphosphate hydrolases"/>
    <property type="match status" value="2"/>
</dbReference>
<evidence type="ECO:0000313" key="8">
    <source>
        <dbReference type="EMBL" id="KIL64804.1"/>
    </source>
</evidence>
<evidence type="ECO:0000313" key="9">
    <source>
        <dbReference type="Proteomes" id="UP000054549"/>
    </source>
</evidence>
<dbReference type="SUPFAM" id="SSF52540">
    <property type="entry name" value="P-loop containing nucleoside triphosphate hydrolases"/>
    <property type="match status" value="1"/>
</dbReference>
<feature type="binding site" evidence="6">
    <location>
        <position position="325"/>
    </location>
    <ligand>
        <name>Mg(2+)</name>
        <dbReference type="ChEBI" id="CHEBI:18420"/>
    </ligand>
</feature>
<dbReference type="GO" id="GO:0003924">
    <property type="term" value="F:GTPase activity"/>
    <property type="evidence" value="ECO:0007669"/>
    <property type="project" value="InterPro"/>
</dbReference>
<dbReference type="GO" id="GO:0007188">
    <property type="term" value="P:adenylate cyclase-modulating G protein-coupled receptor signaling pathway"/>
    <property type="evidence" value="ECO:0007669"/>
    <property type="project" value="TreeGrafter"/>
</dbReference>
<name>A0A0C2TDA8_AMAMK</name>
<dbReference type="PANTHER" id="PTHR10218">
    <property type="entry name" value="GTP-BINDING PROTEIN ALPHA SUBUNIT"/>
    <property type="match status" value="1"/>
</dbReference>
<evidence type="ECO:0000256" key="7">
    <source>
        <dbReference type="SAM" id="MobiDB-lite"/>
    </source>
</evidence>
<keyword evidence="3 5" id="KW-0342">GTP-binding</keyword>
<evidence type="ECO:0000256" key="1">
    <source>
        <dbReference type="ARBA" id="ARBA00022723"/>
    </source>
</evidence>
<dbReference type="OrthoDB" id="5817230at2759"/>
<keyword evidence="2 5" id="KW-0547">Nucleotide-binding</keyword>
<dbReference type="EMBL" id="KN818246">
    <property type="protein sequence ID" value="KIL64804.1"/>
    <property type="molecule type" value="Genomic_DNA"/>
</dbReference>
<accession>A0A0C2TDA8</accession>
<dbReference type="InterPro" id="IPR011025">
    <property type="entry name" value="GproteinA_insert"/>
</dbReference>
<dbReference type="GO" id="GO:0005834">
    <property type="term" value="C:heterotrimeric G-protein complex"/>
    <property type="evidence" value="ECO:0007669"/>
    <property type="project" value="TreeGrafter"/>
</dbReference>
<keyword evidence="1 6" id="KW-0479">Metal-binding</keyword>
<dbReference type="InterPro" id="IPR001019">
    <property type="entry name" value="Gprotein_alpha_su"/>
</dbReference>
<dbReference type="HOGENOM" id="CLU_014184_1_1_1"/>
<dbReference type="SMART" id="SM00275">
    <property type="entry name" value="G_alpha"/>
    <property type="match status" value="1"/>
</dbReference>
<sequence length="525" mass="59903">MRLFHDPADPLTRLLLPPADETPEQRLMREQREADAKRISDAIDDSLRREKAALKKQNHVRVLLLGQAESGKSTTLKSTSLSTYFRVKYAYQDWVRERAGWRSVIQLNIIRSILTIVDTLRDEIHNTEQDFFTPYDDSDLSSLSDSDEDPIHLTDKVQMLLLRLSPLRTVEKELKQRLGAGTDEVRADVSFTSAGAAGTAGFASRLRRPREFCVRKWNNVSDAASKFGRSDPSTFAGPGLTRPQSSRHDSNVVRLQLVDEPTEVIASCRTDMMLLWTDPDVRDVLQKRKILLELSAGFFLDDLDRVATRDYEPSDEDILRARLRTVGVQEYRMRIESAKRASADWIFYDVGGARTMRSTWMPFFDNIHAIIFLARQCFLPLSSHDLLTFQSAVSTFDERLLEDPTVNRLEDSVLIWRTICSSKLLAKVTLVLFLNKTDILKRKLKSGIRVAKYLVSYGNRPNEPSAFLTYLREKFTAILNDVTPNPHRVSYFHTTNVTDMKSTAKTLTAVEDGVLRENLRLAELA</sequence>
<dbReference type="InParanoid" id="A0A0C2TDA8"/>
<feature type="binding site" evidence="5">
    <location>
        <begin position="319"/>
        <end position="325"/>
    </location>
    <ligand>
        <name>GTP</name>
        <dbReference type="ChEBI" id="CHEBI:37565"/>
    </ligand>
</feature>
<proteinExistence type="predicted"/>
<dbReference type="PANTHER" id="PTHR10218:SF360">
    <property type="entry name" value="GUANINE NUCLEOTIDE-BINDING PROTEIN SUBUNIT ALPHA HOMOLOG"/>
    <property type="match status" value="1"/>
</dbReference>
<dbReference type="Gene3D" id="1.10.400.10">
    <property type="entry name" value="GI Alpha 1, domain 2-like"/>
    <property type="match status" value="1"/>
</dbReference>
<dbReference type="GO" id="GO:0046872">
    <property type="term" value="F:metal ion binding"/>
    <property type="evidence" value="ECO:0007669"/>
    <property type="project" value="UniProtKB-KW"/>
</dbReference>
<keyword evidence="6" id="KW-0460">Magnesium</keyword>
<dbReference type="PROSITE" id="PS51882">
    <property type="entry name" value="G_ALPHA"/>
    <property type="match status" value="1"/>
</dbReference>
<dbReference type="InterPro" id="IPR027417">
    <property type="entry name" value="P-loop_NTPase"/>
</dbReference>
<dbReference type="Proteomes" id="UP000054549">
    <property type="component" value="Unassembled WGS sequence"/>
</dbReference>